<name>A0A517LMD8_9PEZI</name>
<dbReference type="GO" id="GO:0005829">
    <property type="term" value="C:cytosol"/>
    <property type="evidence" value="ECO:0007669"/>
    <property type="project" value="TreeGrafter"/>
</dbReference>
<feature type="domain" description="Far11/STRP N-terminal" evidence="2">
    <location>
        <begin position="121"/>
        <end position="461"/>
    </location>
</feature>
<keyword evidence="5" id="KW-1185">Reference proteome</keyword>
<evidence type="ECO:0000313" key="5">
    <source>
        <dbReference type="Proteomes" id="UP000316270"/>
    </source>
</evidence>
<reference evidence="4 5" key="1">
    <citation type="submission" date="2019-07" db="EMBL/GenBank/DDBJ databases">
        <title>Finished genome of Venturia effusa.</title>
        <authorList>
            <person name="Young C.A."/>
            <person name="Cox M.P."/>
            <person name="Ganley A.R.D."/>
            <person name="David W.J."/>
        </authorList>
    </citation>
    <scope>NUCLEOTIDE SEQUENCE [LARGE SCALE GENOMIC DNA]</scope>
    <source>
        <strain evidence="5">albino</strain>
    </source>
</reference>
<dbReference type="SMART" id="SM01293">
    <property type="entry name" value="DUF3402"/>
    <property type="match status" value="1"/>
</dbReference>
<evidence type="ECO:0000313" key="4">
    <source>
        <dbReference type="EMBL" id="QDS76805.1"/>
    </source>
</evidence>
<sequence length="1042" mass="117762">MDAFSDADGVSQDQSLQQLAADLDMILPPSEMFHAGNSAENTMSTIETVERLLDGSSEPPVPAPAAGRPPLRREASAPPPSQPPPPAPGAPEMSELSGNPTDSLSLMQLRRLVNDLPKIEPTPYAFTYQDAATLPEEVEEWFAYGNEEKANILRAQSSFDAEWRAYNNRAFTGDQDESLDWRTTPLEKRREYMSKLIEGLQETDLAKRLRHLEALVYLCLGCWEETAGLKSRNYTHMTIPPEQQREKAVKEMYSRSGVQLDWLKTNTLMLFEIKALQPIFDVARDACLRECSPSPSKMENNAMQIETERRETWCVLTIMYVCLEVARATENETERLALRAQFMTLEPNLLIFLGDVINKLRWDPSIRGVLQRTDPREQTEKGPSSKLLLLTWKAVLVCLGGLPEVEKAKDSFRDHRKDDENHKDPMITASPLDYHSFRQEISSKYPAYNPPPAYFPLEPESKSILPPLRVNPLKPTTTNVPGQPAQHGTSILHQPVHIATPAPSPPPSPQVGKGGKKQNYQTNNLFPFFYPPLDESSNSIGGKGSTTLQDVLVGRKWQGSDIPTSILEAAELFSGRMVATRALKQLWEERVEFMKFERGWTGAEDDEDVKPMKLESSEEEKQVDEAFKNYDGSVSERLQAVENFYRDGLPHLQSIVMVLMKTILANVTSLITQTTAAQTNVQSGFQFQQDNATGTQNKIETNGVANEIPFDVTKLGNEELDKMRGEEIAAKAVTGLLLLLLKWFKVSHVLKFEYLTQLLVDANYIPMVLKLLQTQEIEKIVNYKCENEDYKLGLEESSSEDDEAAPPPIRRRKDEEEKQPSSELMIPPTVDELGIPTTALPSEPITNFSWRNFFSSINFLRILQKVCKRKAHRALMLITYKSITHLKKSLKVPQPELRLYTLKLFKNQVPYCGRKWRQSNMRVITAVYLHCRPTLRDDWLSTQDMDQEIEQAVPMEQSLRSLTHWFNLRRWPEAMGAVKGVLKEEQDFFWRELDKSGGWEAMTGLGLPMRGSLVDESDGGWGDGGGVDGMQSLSLGGPLEGW</sequence>
<dbReference type="OrthoDB" id="18234at2759"/>
<gene>
    <name evidence="4" type="ORF">FKW77_002552</name>
</gene>
<dbReference type="Pfam" id="PF07923">
    <property type="entry name" value="N1221"/>
    <property type="match status" value="1"/>
</dbReference>
<dbReference type="AlphaFoldDB" id="A0A517LMD8"/>
<dbReference type="Proteomes" id="UP000316270">
    <property type="component" value="Chromosome 16"/>
</dbReference>
<dbReference type="PANTHER" id="PTHR13239">
    <property type="entry name" value="PROTEIN REQUIRED FOR HYPHAL ANASTOMOSIS HAM-2"/>
    <property type="match status" value="1"/>
</dbReference>
<dbReference type="PANTHER" id="PTHR13239:SF4">
    <property type="entry name" value="AT25231P"/>
    <property type="match status" value="1"/>
</dbReference>
<dbReference type="EMBL" id="CP042200">
    <property type="protein sequence ID" value="QDS76805.1"/>
    <property type="molecule type" value="Genomic_DNA"/>
</dbReference>
<feature type="region of interest" description="Disordered" evidence="1">
    <location>
        <begin position="499"/>
        <end position="518"/>
    </location>
</feature>
<feature type="region of interest" description="Disordered" evidence="1">
    <location>
        <begin position="410"/>
        <end position="429"/>
    </location>
</feature>
<evidence type="ECO:0008006" key="6">
    <source>
        <dbReference type="Google" id="ProtNLM"/>
    </source>
</evidence>
<organism evidence="4 5">
    <name type="scientific">Venturia effusa</name>
    <dbReference type="NCBI Taxonomy" id="50376"/>
    <lineage>
        <taxon>Eukaryota</taxon>
        <taxon>Fungi</taxon>
        <taxon>Dikarya</taxon>
        <taxon>Ascomycota</taxon>
        <taxon>Pezizomycotina</taxon>
        <taxon>Dothideomycetes</taxon>
        <taxon>Pleosporomycetidae</taxon>
        <taxon>Venturiales</taxon>
        <taxon>Venturiaceae</taxon>
        <taxon>Venturia</taxon>
    </lineage>
</organism>
<accession>A0A517LMD8</accession>
<feature type="compositionally biased region" description="Basic and acidic residues" evidence="1">
    <location>
        <begin position="410"/>
        <end position="425"/>
    </location>
</feature>
<dbReference type="GO" id="GO:0007010">
    <property type="term" value="P:cytoskeleton organization"/>
    <property type="evidence" value="ECO:0007669"/>
    <property type="project" value="TreeGrafter"/>
</dbReference>
<dbReference type="InterPro" id="IPR040185">
    <property type="entry name" value="Far11/STRP"/>
</dbReference>
<evidence type="ECO:0000256" key="1">
    <source>
        <dbReference type="SAM" id="MobiDB-lite"/>
    </source>
</evidence>
<dbReference type="STRING" id="50376.A0A517LMD8"/>
<feature type="region of interest" description="Disordered" evidence="1">
    <location>
        <begin position="794"/>
        <end position="833"/>
    </location>
</feature>
<evidence type="ECO:0000259" key="3">
    <source>
        <dbReference type="SMART" id="SM01293"/>
    </source>
</evidence>
<proteinExistence type="predicted"/>
<protein>
    <recommendedName>
        <fullName evidence="6">Factor arrest protein 11</fullName>
    </recommendedName>
</protein>
<dbReference type="Pfam" id="PF11882">
    <property type="entry name" value="DUF3402"/>
    <property type="match status" value="1"/>
</dbReference>
<dbReference type="InterPro" id="IPR021819">
    <property type="entry name" value="Far11/STRP_C"/>
</dbReference>
<dbReference type="SMART" id="SM01292">
    <property type="entry name" value="N1221"/>
    <property type="match status" value="1"/>
</dbReference>
<dbReference type="InterPro" id="IPR012486">
    <property type="entry name" value="Far11/STRP_N"/>
</dbReference>
<feature type="compositionally biased region" description="Pro residues" evidence="1">
    <location>
        <begin position="77"/>
        <end position="89"/>
    </location>
</feature>
<feature type="domain" description="Far11/STRP C-terminal" evidence="3">
    <location>
        <begin position="563"/>
        <end position="993"/>
    </location>
</feature>
<feature type="region of interest" description="Disordered" evidence="1">
    <location>
        <begin position="1020"/>
        <end position="1042"/>
    </location>
</feature>
<feature type="region of interest" description="Disordered" evidence="1">
    <location>
        <begin position="54"/>
        <end position="102"/>
    </location>
</feature>
<evidence type="ECO:0000259" key="2">
    <source>
        <dbReference type="SMART" id="SM01292"/>
    </source>
</evidence>